<dbReference type="STRING" id="408657.SAMN04487995_4874"/>
<evidence type="ECO:0000313" key="6">
    <source>
        <dbReference type="EMBL" id="SEJ47490.1"/>
    </source>
</evidence>
<dbReference type="NCBIfam" id="TIGR02695">
    <property type="entry name" value="azurin"/>
    <property type="match status" value="1"/>
</dbReference>
<evidence type="ECO:0000256" key="2">
    <source>
        <dbReference type="ARBA" id="ARBA00022723"/>
    </source>
</evidence>
<keyword evidence="3" id="KW-0249">Electron transport</keyword>
<dbReference type="SUPFAM" id="SSF49503">
    <property type="entry name" value="Cupredoxins"/>
    <property type="match status" value="1"/>
</dbReference>
<sequence length="190" mass="20574">MDCFFIVPYTNLRQLIFNNKVYPYPNMKMIKSSVLLLAAVMAFGAVSVSPLQAKSLGTSEVRDVKQAKAIVIKGSDAMQFDVKEIKVKAGQKVKLTLTHSGKLAKAAMGHNFVLLKTGTDIAAFASKAAAARETEYIPKSEEASIIAHTKLVGGGESDTIEFTAPKKGTYTYICSFPGHYALMKGTFIVE</sequence>
<keyword evidence="7" id="KW-1185">Reference proteome</keyword>
<proteinExistence type="predicted"/>
<dbReference type="PANTHER" id="PTHR38439">
    <property type="entry name" value="AURACYANIN-B"/>
    <property type="match status" value="1"/>
</dbReference>
<keyword evidence="1" id="KW-0813">Transport</keyword>
<evidence type="ECO:0000313" key="7">
    <source>
        <dbReference type="Proteomes" id="UP000199532"/>
    </source>
</evidence>
<dbReference type="InterPro" id="IPR050845">
    <property type="entry name" value="Cu-binding_ET"/>
</dbReference>
<dbReference type="PANTHER" id="PTHR38439:SF2">
    <property type="entry name" value="OUTER MEMBRANE PROTEIN H.8"/>
    <property type="match status" value="1"/>
</dbReference>
<organism evidence="6 7">
    <name type="scientific">Dyadobacter koreensis</name>
    <dbReference type="NCBI Taxonomy" id="408657"/>
    <lineage>
        <taxon>Bacteria</taxon>
        <taxon>Pseudomonadati</taxon>
        <taxon>Bacteroidota</taxon>
        <taxon>Cytophagia</taxon>
        <taxon>Cytophagales</taxon>
        <taxon>Spirosomataceae</taxon>
        <taxon>Dyadobacter</taxon>
    </lineage>
</organism>
<dbReference type="Gene3D" id="2.60.40.420">
    <property type="entry name" value="Cupredoxins - blue copper proteins"/>
    <property type="match status" value="1"/>
</dbReference>
<feature type="domain" description="Blue (type 1) copper" evidence="5">
    <location>
        <begin position="74"/>
        <end position="190"/>
    </location>
</feature>
<dbReference type="RefSeq" id="WP_229209754.1">
    <property type="nucleotide sequence ID" value="NZ_FNXY01000008.1"/>
</dbReference>
<protein>
    <submittedName>
        <fullName evidence="6">Azurin</fullName>
    </submittedName>
</protein>
<dbReference type="GO" id="GO:0005507">
    <property type="term" value="F:copper ion binding"/>
    <property type="evidence" value="ECO:0007669"/>
    <property type="project" value="InterPro"/>
</dbReference>
<dbReference type="CDD" id="cd13922">
    <property type="entry name" value="Azurin"/>
    <property type="match status" value="1"/>
</dbReference>
<evidence type="ECO:0000256" key="1">
    <source>
        <dbReference type="ARBA" id="ARBA00022448"/>
    </source>
</evidence>
<gene>
    <name evidence="6" type="ORF">SAMN04487995_4874</name>
</gene>
<reference evidence="6 7" key="1">
    <citation type="submission" date="2016-10" db="EMBL/GenBank/DDBJ databases">
        <authorList>
            <person name="de Groot N.N."/>
        </authorList>
    </citation>
    <scope>NUCLEOTIDE SEQUENCE [LARGE SCALE GENOMIC DNA]</scope>
    <source>
        <strain evidence="6 7">DSM 19938</strain>
    </source>
</reference>
<dbReference type="InterPro" id="IPR028871">
    <property type="entry name" value="BlueCu_1_BS"/>
</dbReference>
<dbReference type="InterPro" id="IPR000923">
    <property type="entry name" value="BlueCu_1"/>
</dbReference>
<keyword evidence="4" id="KW-0186">Copper</keyword>
<accession>A0A1H6ZD94</accession>
<dbReference type="Proteomes" id="UP000199532">
    <property type="component" value="Unassembled WGS sequence"/>
</dbReference>
<dbReference type="EMBL" id="FNXY01000008">
    <property type="protein sequence ID" value="SEJ47490.1"/>
    <property type="molecule type" value="Genomic_DNA"/>
</dbReference>
<dbReference type="GO" id="GO:0009055">
    <property type="term" value="F:electron transfer activity"/>
    <property type="evidence" value="ECO:0007669"/>
    <property type="project" value="InterPro"/>
</dbReference>
<keyword evidence="2" id="KW-0479">Metal-binding</keyword>
<dbReference type="InterPro" id="IPR008972">
    <property type="entry name" value="Cupredoxin"/>
</dbReference>
<dbReference type="Pfam" id="PF00127">
    <property type="entry name" value="Copper-bind"/>
    <property type="match status" value="1"/>
</dbReference>
<evidence type="ECO:0000259" key="5">
    <source>
        <dbReference type="Pfam" id="PF00127"/>
    </source>
</evidence>
<dbReference type="AlphaFoldDB" id="A0A1H6ZD94"/>
<evidence type="ECO:0000256" key="3">
    <source>
        <dbReference type="ARBA" id="ARBA00022982"/>
    </source>
</evidence>
<dbReference type="PROSITE" id="PS00196">
    <property type="entry name" value="COPPER_BLUE"/>
    <property type="match status" value="1"/>
</dbReference>
<dbReference type="InterPro" id="IPR014068">
    <property type="entry name" value="Azurin"/>
</dbReference>
<name>A0A1H6ZD94_9BACT</name>
<evidence type="ECO:0000256" key="4">
    <source>
        <dbReference type="ARBA" id="ARBA00023008"/>
    </source>
</evidence>